<reference evidence="2 3" key="1">
    <citation type="journal article" date="2012" name="J. Bacteriol.">
        <title>Genome sequence of the human- and animal-pathogenic strain Nocardia cyriacigeorgica GUH-2.</title>
        <authorList>
            <person name="Zoropogui A."/>
            <person name="Pujic P."/>
            <person name="Normand P."/>
            <person name="Barbe V."/>
            <person name="Beaman B."/>
            <person name="Beaman L."/>
            <person name="Boiron P."/>
            <person name="Colinon C."/>
            <person name="Deredjian A."/>
            <person name="Graindorge A."/>
            <person name="Mangenot S."/>
            <person name="Nazaret S."/>
            <person name="Neto M."/>
            <person name="Petit S."/>
            <person name="Roche D."/>
            <person name="Vallenet D."/>
            <person name="Rodriguez-Nava V."/>
            <person name="Richard Y."/>
            <person name="Cournoyer B."/>
            <person name="Blaha D."/>
        </authorList>
    </citation>
    <scope>NUCLEOTIDE SEQUENCE [LARGE SCALE GENOMIC DNA]</scope>
    <source>
        <strain evidence="2 3">GUH-2</strain>
    </source>
</reference>
<dbReference type="InterPro" id="IPR014710">
    <property type="entry name" value="RmlC-like_jellyroll"/>
</dbReference>
<dbReference type="Pfam" id="PF07883">
    <property type="entry name" value="Cupin_2"/>
    <property type="match status" value="1"/>
</dbReference>
<dbReference type="InterPro" id="IPR013096">
    <property type="entry name" value="Cupin_2"/>
</dbReference>
<dbReference type="KEGG" id="ncy:NOCYR_0805"/>
<sequence length="133" mass="14605">MKGIPMTIAPIDLFARALYFQPDGKVSDGERRMAGGSDGWHLGVFHVETDADVHADHWEMHPDSEEAVCCLSGSLRLYLRAEPDGDPETTVHLTAGTATIVPRGRWHRLTLDEPSDIMSIGVREGSELEPVAK</sequence>
<dbReference type="SUPFAM" id="SSF51182">
    <property type="entry name" value="RmlC-like cupins"/>
    <property type="match status" value="1"/>
</dbReference>
<protein>
    <recommendedName>
        <fullName evidence="1">Cupin type-2 domain-containing protein</fullName>
    </recommendedName>
</protein>
<evidence type="ECO:0000313" key="3">
    <source>
        <dbReference type="Proteomes" id="UP000008190"/>
    </source>
</evidence>
<dbReference type="STRING" id="1127134.NOCYR_0805"/>
<dbReference type="eggNOG" id="COG0662">
    <property type="taxonomic scope" value="Bacteria"/>
</dbReference>
<name>H6QZV3_NOCCG</name>
<dbReference type="Gene3D" id="2.60.120.10">
    <property type="entry name" value="Jelly Rolls"/>
    <property type="match status" value="1"/>
</dbReference>
<evidence type="ECO:0000259" key="1">
    <source>
        <dbReference type="Pfam" id="PF07883"/>
    </source>
</evidence>
<feature type="domain" description="Cupin type-2" evidence="1">
    <location>
        <begin position="48"/>
        <end position="113"/>
    </location>
</feature>
<evidence type="ECO:0000313" key="2">
    <source>
        <dbReference type="EMBL" id="CCF61618.1"/>
    </source>
</evidence>
<keyword evidence="3" id="KW-1185">Reference proteome</keyword>
<dbReference type="EMBL" id="FO082843">
    <property type="protein sequence ID" value="CCF61618.1"/>
    <property type="molecule type" value="Genomic_DNA"/>
</dbReference>
<proteinExistence type="predicted"/>
<dbReference type="Proteomes" id="UP000008190">
    <property type="component" value="Chromosome"/>
</dbReference>
<dbReference type="HOGENOM" id="CLU_137188_0_0_11"/>
<dbReference type="AlphaFoldDB" id="H6QZV3"/>
<accession>H6QZV3</accession>
<dbReference type="InterPro" id="IPR011051">
    <property type="entry name" value="RmlC_Cupin_sf"/>
</dbReference>
<gene>
    <name evidence="2" type="ordered locus">NOCYR_0805</name>
</gene>
<organism evidence="2 3">
    <name type="scientific">Nocardia cyriacigeorgica (strain GUH-2)</name>
    <dbReference type="NCBI Taxonomy" id="1127134"/>
    <lineage>
        <taxon>Bacteria</taxon>
        <taxon>Bacillati</taxon>
        <taxon>Actinomycetota</taxon>
        <taxon>Actinomycetes</taxon>
        <taxon>Mycobacteriales</taxon>
        <taxon>Nocardiaceae</taxon>
        <taxon>Nocardia</taxon>
    </lineage>
</organism>